<gene>
    <name evidence="2" type="ORF">RJ640_022484</name>
</gene>
<name>A0AA88RFE4_9ASTE</name>
<organism evidence="2 3">
    <name type="scientific">Escallonia rubra</name>
    <dbReference type="NCBI Taxonomy" id="112253"/>
    <lineage>
        <taxon>Eukaryota</taxon>
        <taxon>Viridiplantae</taxon>
        <taxon>Streptophyta</taxon>
        <taxon>Embryophyta</taxon>
        <taxon>Tracheophyta</taxon>
        <taxon>Spermatophyta</taxon>
        <taxon>Magnoliopsida</taxon>
        <taxon>eudicotyledons</taxon>
        <taxon>Gunneridae</taxon>
        <taxon>Pentapetalae</taxon>
        <taxon>asterids</taxon>
        <taxon>campanulids</taxon>
        <taxon>Escalloniales</taxon>
        <taxon>Escalloniaceae</taxon>
        <taxon>Escallonia</taxon>
    </lineage>
</organism>
<reference evidence="2" key="1">
    <citation type="submission" date="2022-12" db="EMBL/GenBank/DDBJ databases">
        <title>Draft genome assemblies for two species of Escallonia (Escalloniales).</title>
        <authorList>
            <person name="Chanderbali A."/>
            <person name="Dervinis C."/>
            <person name="Anghel I."/>
            <person name="Soltis D."/>
            <person name="Soltis P."/>
            <person name="Zapata F."/>
        </authorList>
    </citation>
    <scope>NUCLEOTIDE SEQUENCE</scope>
    <source>
        <strain evidence="2">UCBG92.1500</strain>
        <tissue evidence="2">Leaf</tissue>
    </source>
</reference>
<dbReference type="EMBL" id="JAVXUO010000852">
    <property type="protein sequence ID" value="KAK2988533.1"/>
    <property type="molecule type" value="Genomic_DNA"/>
</dbReference>
<keyword evidence="3" id="KW-1185">Reference proteome</keyword>
<keyword evidence="1" id="KW-0175">Coiled coil</keyword>
<dbReference type="AlphaFoldDB" id="A0AA88RFE4"/>
<evidence type="ECO:0000313" key="2">
    <source>
        <dbReference type="EMBL" id="KAK2988533.1"/>
    </source>
</evidence>
<feature type="coiled-coil region" evidence="1">
    <location>
        <begin position="124"/>
        <end position="151"/>
    </location>
</feature>
<proteinExistence type="predicted"/>
<protein>
    <submittedName>
        <fullName evidence="2">Uncharacterized protein</fullName>
    </submittedName>
</protein>
<accession>A0AA88RFE4</accession>
<comment type="caution">
    <text evidence="2">The sequence shown here is derived from an EMBL/GenBank/DDBJ whole genome shotgun (WGS) entry which is preliminary data.</text>
</comment>
<dbReference type="Proteomes" id="UP001187471">
    <property type="component" value="Unassembled WGS sequence"/>
</dbReference>
<sequence length="381" mass="42060">MAISAFSWPSMATSTSASNIDMTVVLDDFKSLLSHHFSDVLANEDALSKMNDLIDTLADNTYALNNVQAELIAILKLQVSLISSSWKQGMGIKSSVQVMDKDIDALNTKIQEKHQASLQISKDIKEIAAEKKELEMRMAALEQKEQGMLNQQIAIYQEAVDLAKATEETLKKRARARSQLAFADQINSKAEMQWKDIQTAFDCYPRINVYALPMQSSNKGKEAADIDAIDDEIPTFVHRIDDDFEFKLEMMEDSLASAVGAGHQTPISRGHGDRIFHVVLEERHDDAHGDLDPNQRHPIEGLASDPLQGLRPDDVGTAVVAELRFKGVEESDGGDDGLDNLLEGERGRCDHRVNDLLMFGKMGGDTGSQADHLNSASMCSK</sequence>
<evidence type="ECO:0000256" key="1">
    <source>
        <dbReference type="SAM" id="Coils"/>
    </source>
</evidence>
<evidence type="ECO:0000313" key="3">
    <source>
        <dbReference type="Proteomes" id="UP001187471"/>
    </source>
</evidence>